<feature type="region of interest" description="Disordered" evidence="11">
    <location>
        <begin position="244"/>
        <end position="279"/>
    </location>
</feature>
<dbReference type="PANTHER" id="PTHR23503:SF8">
    <property type="entry name" value="FACILITATED GLUCOSE TRANSPORTER PROTEIN 1"/>
    <property type="match status" value="1"/>
</dbReference>
<feature type="transmembrane region" description="Helical" evidence="12">
    <location>
        <begin position="330"/>
        <end position="351"/>
    </location>
</feature>
<evidence type="ECO:0000256" key="3">
    <source>
        <dbReference type="ARBA" id="ARBA00010992"/>
    </source>
</evidence>
<keyword evidence="5 12" id="KW-0812">Transmembrane</keyword>
<dbReference type="AlphaFoldDB" id="A0A6A6V9U0"/>
<evidence type="ECO:0000256" key="2">
    <source>
        <dbReference type="ARBA" id="ARBA00008131"/>
    </source>
</evidence>
<feature type="transmembrane region" description="Helical" evidence="12">
    <location>
        <begin position="65"/>
        <end position="85"/>
    </location>
</feature>
<evidence type="ECO:0000256" key="12">
    <source>
        <dbReference type="SAM" id="Phobius"/>
    </source>
</evidence>
<feature type="compositionally biased region" description="Polar residues" evidence="11">
    <location>
        <begin position="636"/>
        <end position="668"/>
    </location>
</feature>
<dbReference type="NCBIfam" id="TIGR00879">
    <property type="entry name" value="SP"/>
    <property type="match status" value="1"/>
</dbReference>
<keyword evidence="10 12" id="KW-0472">Membrane</keyword>
<feature type="transmembrane region" description="Helical" evidence="12">
    <location>
        <begin position="120"/>
        <end position="143"/>
    </location>
</feature>
<dbReference type="InterPro" id="IPR020846">
    <property type="entry name" value="MFS_dom"/>
</dbReference>
<feature type="transmembrane region" description="Helical" evidence="12">
    <location>
        <begin position="452"/>
        <end position="470"/>
    </location>
</feature>
<dbReference type="GO" id="GO:0003935">
    <property type="term" value="F:GTP cyclohydrolase II activity"/>
    <property type="evidence" value="ECO:0007669"/>
    <property type="project" value="InterPro"/>
</dbReference>
<dbReference type="GO" id="GO:0016020">
    <property type="term" value="C:membrane"/>
    <property type="evidence" value="ECO:0007669"/>
    <property type="project" value="UniProtKB-SubCell"/>
</dbReference>
<dbReference type="CDD" id="cd00641">
    <property type="entry name" value="GTP_cyclohydro2"/>
    <property type="match status" value="1"/>
</dbReference>
<keyword evidence="4" id="KW-0813">Transport</keyword>
<evidence type="ECO:0000256" key="11">
    <source>
        <dbReference type="SAM" id="MobiDB-lite"/>
    </source>
</evidence>
<keyword evidence="9" id="KW-0342">GTP-binding</keyword>
<keyword evidence="7" id="KW-0378">Hydrolase</keyword>
<evidence type="ECO:0000256" key="1">
    <source>
        <dbReference type="ARBA" id="ARBA00004141"/>
    </source>
</evidence>
<protein>
    <recommendedName>
        <fullName evidence="13">Major facilitator superfamily (MFS) profile domain-containing protein</fullName>
    </recommendedName>
</protein>
<dbReference type="SUPFAM" id="SSF103473">
    <property type="entry name" value="MFS general substrate transporter"/>
    <property type="match status" value="1"/>
</dbReference>
<keyword evidence="15" id="KW-1185">Reference proteome</keyword>
<comment type="similarity">
    <text evidence="2">Belongs to the GTP cyclohydrolase II family.</text>
</comment>
<evidence type="ECO:0000256" key="5">
    <source>
        <dbReference type="ARBA" id="ARBA00022692"/>
    </source>
</evidence>
<feature type="transmembrane region" description="Helical" evidence="12">
    <location>
        <begin position="420"/>
        <end position="440"/>
    </location>
</feature>
<dbReference type="InterPro" id="IPR000926">
    <property type="entry name" value="RibA"/>
</dbReference>
<dbReference type="PRINTS" id="PR00171">
    <property type="entry name" value="SUGRTRNSPORT"/>
</dbReference>
<feature type="domain" description="Major facilitator superfamily (MFS) profile" evidence="13">
    <location>
        <begin position="17"/>
        <end position="474"/>
    </location>
</feature>
<dbReference type="Pfam" id="PF00925">
    <property type="entry name" value="GTP_cyclohydro2"/>
    <property type="match status" value="1"/>
</dbReference>
<evidence type="ECO:0000313" key="14">
    <source>
        <dbReference type="EMBL" id="KAF2746290.1"/>
    </source>
</evidence>
<dbReference type="InterPro" id="IPR003663">
    <property type="entry name" value="Sugar/inositol_transpt"/>
</dbReference>
<dbReference type="PROSITE" id="PS50850">
    <property type="entry name" value="MFS"/>
    <property type="match status" value="1"/>
</dbReference>
<feature type="transmembrane region" description="Helical" evidence="12">
    <location>
        <begin position="182"/>
        <end position="205"/>
    </location>
</feature>
<dbReference type="Proteomes" id="UP000799440">
    <property type="component" value="Unassembled WGS sequence"/>
</dbReference>
<proteinExistence type="inferred from homology"/>
<evidence type="ECO:0000256" key="9">
    <source>
        <dbReference type="ARBA" id="ARBA00023134"/>
    </source>
</evidence>
<sequence length="839" mass="90837">MDPRTWFRDLTPYLIYVLFVATLGPLLFGFHLAELNAPEDVIRCKKESIRTVAAGLPRCIPMNPLQWGIVGSIYTLGGLIGALSAGPLAGRYGRWRTMQLTTIFFALGPVFEAMSPNMGVLVLGRLLSGIGAGGSVVVVPLYISEIAPPAQRGTFGALTQIMCNVGILVTQLLGYFLSKGWYWRIILAAGGVIAVAQSFGLLLAVESPKYLAEHGDSTEAKSILRRIRGANYDLDEEVSAWKASGAGRSTAEEQGLLRGDEATRPRPSTPKRDSGNGDTLNIMQVVRHPDYYKAVIAVIMIMLAQQLSGINSIIMYGVSLLADLLESNSALLNLGVSAINIIVTAGCAPLVEKLGRKTCLLSSLAGMGISSLLLAIGIIRSISVLSAVAVLLFVSSFAVGLGPIPFILSSELVGPDAVDATQSIALSANWISTFVVAQFFPMASAALHGKVYFIFAALSAFFFVFISWYVPETKGKKNADEVWGRGRRAPHLDHVPSIISPAFTPPATPGFSTPSHPRPPRSIPVDTSHSTDTVRPELLPTLPVVECEVRARIPTTTGHEMWLHVYRNNVDTKEHLAIVFGSQIRSRSLDAERPGETELDRMTRGAYVGRLYPGRTSSRVEQLKRSEGVVSGPRVSKQSPLNPESQSTSNDTTTSLEQQQPPASSTTLPLVRIHSECYTGETVWSARCDCGEQLDEAARLMADPSLSPSGGCIIYLRQEGRGIGLGEKLKAYNLQDLGNDTYEANIMLRHPADARSYGLATAMLMDLGLGGERGIRLLTNNPDKVRAVEGPGREVVVRERVAMIPLAWRTGGKKGIKSEEVEKYLSTKIEKFKHMLTQT</sequence>
<feature type="transmembrane region" description="Helical" evidence="12">
    <location>
        <begin position="12"/>
        <end position="33"/>
    </location>
</feature>
<feature type="region of interest" description="Disordered" evidence="11">
    <location>
        <begin position="506"/>
        <end position="533"/>
    </location>
</feature>
<evidence type="ECO:0000256" key="4">
    <source>
        <dbReference type="ARBA" id="ARBA00022448"/>
    </source>
</evidence>
<reference evidence="14" key="1">
    <citation type="journal article" date="2020" name="Stud. Mycol.">
        <title>101 Dothideomycetes genomes: a test case for predicting lifestyles and emergence of pathogens.</title>
        <authorList>
            <person name="Haridas S."/>
            <person name="Albert R."/>
            <person name="Binder M."/>
            <person name="Bloem J."/>
            <person name="Labutti K."/>
            <person name="Salamov A."/>
            <person name="Andreopoulos B."/>
            <person name="Baker S."/>
            <person name="Barry K."/>
            <person name="Bills G."/>
            <person name="Bluhm B."/>
            <person name="Cannon C."/>
            <person name="Castanera R."/>
            <person name="Culley D."/>
            <person name="Daum C."/>
            <person name="Ezra D."/>
            <person name="Gonzalez J."/>
            <person name="Henrissat B."/>
            <person name="Kuo A."/>
            <person name="Liang C."/>
            <person name="Lipzen A."/>
            <person name="Lutzoni F."/>
            <person name="Magnuson J."/>
            <person name="Mondo S."/>
            <person name="Nolan M."/>
            <person name="Ohm R."/>
            <person name="Pangilinan J."/>
            <person name="Park H.-J."/>
            <person name="Ramirez L."/>
            <person name="Alfaro M."/>
            <person name="Sun H."/>
            <person name="Tritt A."/>
            <person name="Yoshinaga Y."/>
            <person name="Zwiers L.-H."/>
            <person name="Turgeon B."/>
            <person name="Goodwin S."/>
            <person name="Spatafora J."/>
            <person name="Crous P."/>
            <person name="Grigoriev I."/>
        </authorList>
    </citation>
    <scope>NUCLEOTIDE SEQUENCE</scope>
    <source>
        <strain evidence="14">CBS 119925</strain>
    </source>
</reference>
<evidence type="ECO:0000313" key="15">
    <source>
        <dbReference type="Proteomes" id="UP000799440"/>
    </source>
</evidence>
<organism evidence="14 15">
    <name type="scientific">Sporormia fimetaria CBS 119925</name>
    <dbReference type="NCBI Taxonomy" id="1340428"/>
    <lineage>
        <taxon>Eukaryota</taxon>
        <taxon>Fungi</taxon>
        <taxon>Dikarya</taxon>
        <taxon>Ascomycota</taxon>
        <taxon>Pezizomycotina</taxon>
        <taxon>Dothideomycetes</taxon>
        <taxon>Pleosporomycetidae</taxon>
        <taxon>Pleosporales</taxon>
        <taxon>Sporormiaceae</taxon>
        <taxon>Sporormia</taxon>
    </lineage>
</organism>
<dbReference type="GO" id="GO:0015149">
    <property type="term" value="F:hexose transmembrane transporter activity"/>
    <property type="evidence" value="ECO:0007669"/>
    <property type="project" value="TreeGrafter"/>
</dbReference>
<comment type="similarity">
    <text evidence="3">Belongs to the major facilitator superfamily. Sugar transporter (TC 2.A.1.1) family.</text>
</comment>
<dbReference type="InterPro" id="IPR045263">
    <property type="entry name" value="GLUT"/>
</dbReference>
<feature type="region of interest" description="Disordered" evidence="11">
    <location>
        <begin position="617"/>
        <end position="668"/>
    </location>
</feature>
<name>A0A6A6V9U0_9PLEO</name>
<feature type="transmembrane region" description="Helical" evidence="12">
    <location>
        <begin position="385"/>
        <end position="408"/>
    </location>
</feature>
<evidence type="ECO:0000256" key="8">
    <source>
        <dbReference type="ARBA" id="ARBA00022989"/>
    </source>
</evidence>
<dbReference type="InterPro" id="IPR036259">
    <property type="entry name" value="MFS_trans_sf"/>
</dbReference>
<dbReference type="EMBL" id="MU006578">
    <property type="protein sequence ID" value="KAF2746290.1"/>
    <property type="molecule type" value="Genomic_DNA"/>
</dbReference>
<dbReference type="PANTHER" id="PTHR23503">
    <property type="entry name" value="SOLUTE CARRIER FAMILY 2"/>
    <property type="match status" value="1"/>
</dbReference>
<evidence type="ECO:0000259" key="13">
    <source>
        <dbReference type="PROSITE" id="PS50850"/>
    </source>
</evidence>
<accession>A0A6A6V9U0</accession>
<dbReference type="InterPro" id="IPR005829">
    <property type="entry name" value="Sugar_transporter_CS"/>
</dbReference>
<dbReference type="Gene3D" id="3.40.50.10990">
    <property type="entry name" value="GTP cyclohydrolase II"/>
    <property type="match status" value="1"/>
</dbReference>
<feature type="transmembrane region" description="Helical" evidence="12">
    <location>
        <begin position="155"/>
        <end position="176"/>
    </location>
</feature>
<comment type="subcellular location">
    <subcellularLocation>
        <location evidence="1">Membrane</location>
        <topology evidence="1">Multi-pass membrane protein</topology>
    </subcellularLocation>
</comment>
<evidence type="ECO:0000256" key="6">
    <source>
        <dbReference type="ARBA" id="ARBA00022741"/>
    </source>
</evidence>
<feature type="compositionally biased region" description="Basic and acidic residues" evidence="11">
    <location>
        <begin position="258"/>
        <end position="275"/>
    </location>
</feature>
<evidence type="ECO:0000256" key="10">
    <source>
        <dbReference type="ARBA" id="ARBA00023136"/>
    </source>
</evidence>
<keyword evidence="8 12" id="KW-1133">Transmembrane helix</keyword>
<dbReference type="Gene3D" id="1.20.1250.20">
    <property type="entry name" value="MFS general substrate transporter like domains"/>
    <property type="match status" value="1"/>
</dbReference>
<dbReference type="OrthoDB" id="4540492at2759"/>
<dbReference type="SUPFAM" id="SSF142695">
    <property type="entry name" value="RibA-like"/>
    <property type="match status" value="1"/>
</dbReference>
<dbReference type="GO" id="GO:0009231">
    <property type="term" value="P:riboflavin biosynthetic process"/>
    <property type="evidence" value="ECO:0007669"/>
    <property type="project" value="InterPro"/>
</dbReference>
<evidence type="ECO:0000256" key="7">
    <source>
        <dbReference type="ARBA" id="ARBA00022801"/>
    </source>
</evidence>
<dbReference type="InterPro" id="IPR036144">
    <property type="entry name" value="RibA-like_sf"/>
</dbReference>
<dbReference type="InterPro" id="IPR005828">
    <property type="entry name" value="MFS_sugar_transport-like"/>
</dbReference>
<gene>
    <name evidence="14" type="ORF">M011DRAFT_519880</name>
</gene>
<keyword evidence="6" id="KW-0547">Nucleotide-binding</keyword>
<dbReference type="InterPro" id="IPR032677">
    <property type="entry name" value="GTP_cyclohydro_II"/>
</dbReference>
<feature type="transmembrane region" description="Helical" evidence="12">
    <location>
        <begin position="291"/>
        <end position="318"/>
    </location>
</feature>
<dbReference type="NCBIfam" id="NF001591">
    <property type="entry name" value="PRK00393.1"/>
    <property type="match status" value="1"/>
</dbReference>
<dbReference type="GO" id="GO:0005525">
    <property type="term" value="F:GTP binding"/>
    <property type="evidence" value="ECO:0007669"/>
    <property type="project" value="UniProtKB-KW"/>
</dbReference>
<dbReference type="Pfam" id="PF00083">
    <property type="entry name" value="Sugar_tr"/>
    <property type="match status" value="1"/>
</dbReference>
<feature type="transmembrane region" description="Helical" evidence="12">
    <location>
        <begin position="358"/>
        <end position="379"/>
    </location>
</feature>
<dbReference type="PROSITE" id="PS00217">
    <property type="entry name" value="SUGAR_TRANSPORT_2"/>
    <property type="match status" value="1"/>
</dbReference>